<evidence type="ECO:0000256" key="1">
    <source>
        <dbReference type="SAM" id="Phobius"/>
    </source>
</evidence>
<evidence type="ECO:0000313" key="3">
    <source>
        <dbReference type="Proteomes" id="UP000248975"/>
    </source>
</evidence>
<dbReference type="Proteomes" id="UP000248975">
    <property type="component" value="Unassembled WGS sequence"/>
</dbReference>
<organism evidence="2 3">
    <name type="scientific">Cereibacter sphaeroides</name>
    <name type="common">Rhodobacter sphaeroides</name>
    <dbReference type="NCBI Taxonomy" id="1063"/>
    <lineage>
        <taxon>Bacteria</taxon>
        <taxon>Pseudomonadati</taxon>
        <taxon>Pseudomonadota</taxon>
        <taxon>Alphaproteobacteria</taxon>
        <taxon>Rhodobacterales</taxon>
        <taxon>Paracoccaceae</taxon>
        <taxon>Cereibacter</taxon>
    </lineage>
</organism>
<comment type="caution">
    <text evidence="2">The sequence shown here is derived from an EMBL/GenBank/DDBJ whole genome shotgun (WGS) entry which is preliminary data.</text>
</comment>
<sequence>MNDAAGFLAGLVTPILSGLVAALLTYFFGERSAKQRRRDEWRANKLSEAYNALCYAIEYQGMTDEQLVAKKASLEKAINMIDLYGSKELKSAANKVVEAYARRDDWISYMPLMTLVRDEFRKAMGMEKLDLPVNFIIFHQSDSGQDVTNQG</sequence>
<proteinExistence type="predicted"/>
<keyword evidence="1" id="KW-0472">Membrane</keyword>
<keyword evidence="1" id="KW-0812">Transmembrane</keyword>
<reference evidence="2 3" key="1">
    <citation type="submission" date="2017-08" db="EMBL/GenBank/DDBJ databases">
        <title>Infants hospitalized years apart are colonized by the same room-sourced microbial strains.</title>
        <authorList>
            <person name="Brooks B."/>
            <person name="Olm M.R."/>
            <person name="Firek B.A."/>
            <person name="Baker R."/>
            <person name="Thomas B.C."/>
            <person name="Morowitz M.J."/>
            <person name="Banfield J.F."/>
        </authorList>
    </citation>
    <scope>NUCLEOTIDE SEQUENCE [LARGE SCALE GENOMIC DNA]</scope>
    <source>
        <strain evidence="2">S2_003_000_R2_11</strain>
    </source>
</reference>
<name>A0A2W5S4L8_CERSP</name>
<dbReference type="EMBL" id="QFQS01000002">
    <property type="protein sequence ID" value="PZQ97958.1"/>
    <property type="molecule type" value="Genomic_DNA"/>
</dbReference>
<protein>
    <submittedName>
        <fullName evidence="2">Uncharacterized protein</fullName>
    </submittedName>
</protein>
<accession>A0A2W5S4L8</accession>
<dbReference type="AlphaFoldDB" id="A0A2W5S4L8"/>
<keyword evidence="1" id="KW-1133">Transmembrane helix</keyword>
<gene>
    <name evidence="2" type="ORF">DI533_12560</name>
</gene>
<feature type="transmembrane region" description="Helical" evidence="1">
    <location>
        <begin position="6"/>
        <end position="28"/>
    </location>
</feature>
<evidence type="ECO:0000313" key="2">
    <source>
        <dbReference type="EMBL" id="PZQ97958.1"/>
    </source>
</evidence>